<dbReference type="InParanoid" id="A0A0D0AII7"/>
<protein>
    <submittedName>
        <fullName evidence="1">Uncharacterized protein</fullName>
    </submittedName>
</protein>
<dbReference type="HOGENOM" id="CLU_2887367_0_0_1"/>
<dbReference type="Proteomes" id="UP000054485">
    <property type="component" value="Unassembled WGS sequence"/>
</dbReference>
<reference evidence="2" key="2">
    <citation type="submission" date="2015-01" db="EMBL/GenBank/DDBJ databases">
        <title>Evolutionary Origins and Diversification of the Mycorrhizal Mutualists.</title>
        <authorList>
            <consortium name="DOE Joint Genome Institute"/>
            <consortium name="Mycorrhizal Genomics Consortium"/>
            <person name="Kohler A."/>
            <person name="Kuo A."/>
            <person name="Nagy L.G."/>
            <person name="Floudas D."/>
            <person name="Copeland A."/>
            <person name="Barry K.W."/>
            <person name="Cichocki N."/>
            <person name="Veneault-Fourrey C."/>
            <person name="LaButti K."/>
            <person name="Lindquist E.A."/>
            <person name="Lipzen A."/>
            <person name="Lundell T."/>
            <person name="Morin E."/>
            <person name="Murat C."/>
            <person name="Riley R."/>
            <person name="Ohm R."/>
            <person name="Sun H."/>
            <person name="Tunlid A."/>
            <person name="Henrissat B."/>
            <person name="Grigoriev I.V."/>
            <person name="Hibbett D.S."/>
            <person name="Martin F."/>
        </authorList>
    </citation>
    <scope>NUCLEOTIDE SEQUENCE [LARGE SCALE GENOMIC DNA]</scope>
    <source>
        <strain evidence="2">UH-Slu-Lm8-n1</strain>
    </source>
</reference>
<name>A0A0D0AII7_9AGAM</name>
<evidence type="ECO:0000313" key="1">
    <source>
        <dbReference type="EMBL" id="KIK34037.1"/>
    </source>
</evidence>
<organism evidence="1 2">
    <name type="scientific">Suillus luteus UH-Slu-Lm8-n1</name>
    <dbReference type="NCBI Taxonomy" id="930992"/>
    <lineage>
        <taxon>Eukaryota</taxon>
        <taxon>Fungi</taxon>
        <taxon>Dikarya</taxon>
        <taxon>Basidiomycota</taxon>
        <taxon>Agaricomycotina</taxon>
        <taxon>Agaricomycetes</taxon>
        <taxon>Agaricomycetidae</taxon>
        <taxon>Boletales</taxon>
        <taxon>Suillineae</taxon>
        <taxon>Suillaceae</taxon>
        <taxon>Suillus</taxon>
    </lineage>
</organism>
<accession>A0A0D0AII7</accession>
<dbReference type="AlphaFoldDB" id="A0A0D0AII7"/>
<sequence length="63" mass="7027">MYSFGIGFPSYYRLFIANAWDGNFLIHELVSERPLVNIGCRGPGGFVTSSSPSYIPTFPIPRL</sequence>
<dbReference type="EMBL" id="KN835820">
    <property type="protein sequence ID" value="KIK34037.1"/>
    <property type="molecule type" value="Genomic_DNA"/>
</dbReference>
<proteinExistence type="predicted"/>
<keyword evidence="2" id="KW-1185">Reference proteome</keyword>
<reference evidence="1 2" key="1">
    <citation type="submission" date="2014-04" db="EMBL/GenBank/DDBJ databases">
        <authorList>
            <consortium name="DOE Joint Genome Institute"/>
            <person name="Kuo A."/>
            <person name="Ruytinx J."/>
            <person name="Rineau F."/>
            <person name="Colpaert J."/>
            <person name="Kohler A."/>
            <person name="Nagy L.G."/>
            <person name="Floudas D."/>
            <person name="Copeland A."/>
            <person name="Barry K.W."/>
            <person name="Cichocki N."/>
            <person name="Veneault-Fourrey C."/>
            <person name="LaButti K."/>
            <person name="Lindquist E.A."/>
            <person name="Lipzen A."/>
            <person name="Lundell T."/>
            <person name="Morin E."/>
            <person name="Murat C."/>
            <person name="Sun H."/>
            <person name="Tunlid A."/>
            <person name="Henrissat B."/>
            <person name="Grigoriev I.V."/>
            <person name="Hibbett D.S."/>
            <person name="Martin F."/>
            <person name="Nordberg H.P."/>
            <person name="Cantor M.N."/>
            <person name="Hua S.X."/>
        </authorList>
    </citation>
    <scope>NUCLEOTIDE SEQUENCE [LARGE SCALE GENOMIC DNA]</scope>
    <source>
        <strain evidence="1 2">UH-Slu-Lm8-n1</strain>
    </source>
</reference>
<gene>
    <name evidence="1" type="ORF">CY34DRAFT_813196</name>
</gene>
<evidence type="ECO:0000313" key="2">
    <source>
        <dbReference type="Proteomes" id="UP000054485"/>
    </source>
</evidence>